<evidence type="ECO:0000313" key="2">
    <source>
        <dbReference type="Proteomes" id="UP000633936"/>
    </source>
</evidence>
<dbReference type="Proteomes" id="UP000633936">
    <property type="component" value="Unassembled WGS sequence"/>
</dbReference>
<organism evidence="1 2">
    <name type="scientific">Blautia intestinalis</name>
    <dbReference type="NCBI Taxonomy" id="2763028"/>
    <lineage>
        <taxon>Bacteria</taxon>
        <taxon>Bacillati</taxon>
        <taxon>Bacillota</taxon>
        <taxon>Clostridia</taxon>
        <taxon>Lachnospirales</taxon>
        <taxon>Lachnospiraceae</taxon>
        <taxon>Blautia</taxon>
    </lineage>
</organism>
<dbReference type="RefSeq" id="WP_118040718.1">
    <property type="nucleotide sequence ID" value="NZ_JACOQE010000011.1"/>
</dbReference>
<reference evidence="1 2" key="1">
    <citation type="submission" date="2020-08" db="EMBL/GenBank/DDBJ databases">
        <title>Genome public.</title>
        <authorList>
            <person name="Liu C."/>
            <person name="Sun Q."/>
        </authorList>
    </citation>
    <scope>NUCLEOTIDE SEQUENCE [LARGE SCALE GENOMIC DNA]</scope>
    <source>
        <strain evidence="1 2">27-44</strain>
    </source>
</reference>
<name>A0ABR7I4V9_9FIRM</name>
<dbReference type="EMBL" id="JACOQE010000011">
    <property type="protein sequence ID" value="MBC5741511.1"/>
    <property type="molecule type" value="Genomic_DNA"/>
</dbReference>
<protein>
    <recommendedName>
        <fullName evidence="3">Phage tail protein</fullName>
    </recommendedName>
</protein>
<proteinExistence type="predicted"/>
<gene>
    <name evidence="1" type="ORF">H8Z79_13915</name>
</gene>
<keyword evidence="2" id="KW-1185">Reference proteome</keyword>
<comment type="caution">
    <text evidence="1">The sequence shown here is derived from an EMBL/GenBank/DDBJ whole genome shotgun (WGS) entry which is preliminary data.</text>
</comment>
<sequence>MMKMNIQKFAGKTNVFPVSDNKFKIGESKESATVVADLETFSPSFSNGVETWTPMDTEGWQRSLMTAKAVTITLSGKRNIGDTGNDFASGKTFKNGHDAEAYFEWEMPDGTSISWPNAVIDVKNNAGGDATNVGALEFDVISNGKPTVTPAL</sequence>
<dbReference type="NCBIfam" id="NF047353">
    <property type="entry name" value="tube_lmo2291"/>
    <property type="match status" value="1"/>
</dbReference>
<evidence type="ECO:0008006" key="3">
    <source>
        <dbReference type="Google" id="ProtNLM"/>
    </source>
</evidence>
<accession>A0ABR7I4V9</accession>
<evidence type="ECO:0000313" key="1">
    <source>
        <dbReference type="EMBL" id="MBC5741511.1"/>
    </source>
</evidence>